<accession>A0A5C4XRI9</accession>
<dbReference type="Proteomes" id="UP000311605">
    <property type="component" value="Unassembled WGS sequence"/>
</dbReference>
<reference evidence="1 2" key="1">
    <citation type="submission" date="2019-06" db="EMBL/GenBank/DDBJ databases">
        <title>The draft genome of Rhizobium smilacinae PTYR-5.</title>
        <authorList>
            <person name="Liu L."/>
            <person name="Li L."/>
            <person name="Zhang X."/>
        </authorList>
    </citation>
    <scope>NUCLEOTIDE SEQUENCE [LARGE SCALE GENOMIC DNA]</scope>
    <source>
        <strain evidence="1 2">PTYR-5</strain>
    </source>
</reference>
<organism evidence="1 2">
    <name type="scientific">Aliirhizobium smilacinae</name>
    <dbReference type="NCBI Taxonomy" id="1395944"/>
    <lineage>
        <taxon>Bacteria</taxon>
        <taxon>Pseudomonadati</taxon>
        <taxon>Pseudomonadota</taxon>
        <taxon>Alphaproteobacteria</taxon>
        <taxon>Hyphomicrobiales</taxon>
        <taxon>Rhizobiaceae</taxon>
        <taxon>Aliirhizobium</taxon>
    </lineage>
</organism>
<sequence>MPGQLRYYEVNRQRPLMVPPSSGNAHTEFLRTGRIARSRPIWAPDERRYLTHDEVAEKTGKKLEAAGETTHKRLNSFHRSIQLPKIIFHRTLDGSPHLGYCHVTAARTFFSQDAMVSWSFYIANFSSEIGGNEVFFARINPKNSRMYFAVAVEGEAGEQAKIDRTWRKNGLLFQTNSPREAMRNVLMLGAPDAAVREIIKRL</sequence>
<dbReference type="OrthoDB" id="8276610at2"/>
<comment type="caution">
    <text evidence="1">The sequence shown here is derived from an EMBL/GenBank/DDBJ whole genome shotgun (WGS) entry which is preliminary data.</text>
</comment>
<keyword evidence="2" id="KW-1185">Reference proteome</keyword>
<evidence type="ECO:0000313" key="2">
    <source>
        <dbReference type="Proteomes" id="UP000311605"/>
    </source>
</evidence>
<dbReference type="AlphaFoldDB" id="A0A5C4XRI9"/>
<protein>
    <submittedName>
        <fullName evidence="1">Uncharacterized protein</fullName>
    </submittedName>
</protein>
<proteinExistence type="predicted"/>
<gene>
    <name evidence="1" type="ORF">FHP24_06740</name>
</gene>
<dbReference type="EMBL" id="VDMN01000001">
    <property type="protein sequence ID" value="TNM65919.1"/>
    <property type="molecule type" value="Genomic_DNA"/>
</dbReference>
<name>A0A5C4XRI9_9HYPH</name>
<dbReference type="InterPro" id="IPR046597">
    <property type="entry name" value="DUF6656"/>
</dbReference>
<dbReference type="Pfam" id="PF20361">
    <property type="entry name" value="DUF6656"/>
    <property type="match status" value="1"/>
</dbReference>
<evidence type="ECO:0000313" key="1">
    <source>
        <dbReference type="EMBL" id="TNM65919.1"/>
    </source>
</evidence>